<dbReference type="Gramene" id="VVA40095">
    <property type="protein sequence ID" value="VVA40095"/>
    <property type="gene ID" value="Prudul26B024736"/>
</dbReference>
<protein>
    <submittedName>
        <fullName evidence="2">PREDICTED: retrotransposon</fullName>
    </submittedName>
</protein>
<feature type="domain" description="Retrovirus-related Pol polyprotein from transposon TNT 1-94-like beta-barrel" evidence="1">
    <location>
        <begin position="1"/>
        <end position="71"/>
    </location>
</feature>
<proteinExistence type="predicted"/>
<organism evidence="2 3">
    <name type="scientific">Prunus dulcis</name>
    <name type="common">Almond</name>
    <name type="synonym">Amygdalus dulcis</name>
    <dbReference type="NCBI Taxonomy" id="3755"/>
    <lineage>
        <taxon>Eukaryota</taxon>
        <taxon>Viridiplantae</taxon>
        <taxon>Streptophyta</taxon>
        <taxon>Embryophyta</taxon>
        <taxon>Tracheophyta</taxon>
        <taxon>Spermatophyta</taxon>
        <taxon>Magnoliopsida</taxon>
        <taxon>eudicotyledons</taxon>
        <taxon>Gunneridae</taxon>
        <taxon>Pentapetalae</taxon>
        <taxon>rosids</taxon>
        <taxon>fabids</taxon>
        <taxon>Rosales</taxon>
        <taxon>Rosaceae</taxon>
        <taxon>Amygdaloideae</taxon>
        <taxon>Amygdaleae</taxon>
        <taxon>Prunus</taxon>
    </lineage>
</organism>
<dbReference type="OMA" id="HICGDKN"/>
<dbReference type="InParanoid" id="A0A5E4GJP7"/>
<dbReference type="PANTHER" id="PTHR47592">
    <property type="entry name" value="PBF68 PROTEIN"/>
    <property type="match status" value="1"/>
</dbReference>
<dbReference type="AlphaFoldDB" id="A0A5E4GJP7"/>
<name>A0A5E4GJP7_PRUDU</name>
<evidence type="ECO:0000259" key="1">
    <source>
        <dbReference type="Pfam" id="PF22936"/>
    </source>
</evidence>
<dbReference type="InterPro" id="IPR054722">
    <property type="entry name" value="PolX-like_BBD"/>
</dbReference>
<dbReference type="EMBL" id="CABIKO010000911">
    <property type="protein sequence ID" value="VVA40095.1"/>
    <property type="molecule type" value="Genomic_DNA"/>
</dbReference>
<sequence>HICGDKNLFTSYKQNSGGEKLYMGNASVSAVEGNGSVLLKFTYGKVLTLLDMLHVPEIRRNLVSGPILSEKCFKLVFESDKFILTKGGLFVGKGYLADGLFKLNVTSNDAFNNINKVSIYFSESSNIWHARL</sequence>
<gene>
    <name evidence="2" type="ORF">ALMOND_2B024736</name>
</gene>
<feature type="non-terminal residue" evidence="2">
    <location>
        <position position="132"/>
    </location>
</feature>
<accession>A0A5E4GJP7</accession>
<evidence type="ECO:0000313" key="3">
    <source>
        <dbReference type="Proteomes" id="UP000327085"/>
    </source>
</evidence>
<dbReference type="Proteomes" id="UP000327085">
    <property type="component" value="Unassembled WGS sequence"/>
</dbReference>
<feature type="non-terminal residue" evidence="2">
    <location>
        <position position="1"/>
    </location>
</feature>
<evidence type="ECO:0000313" key="2">
    <source>
        <dbReference type="EMBL" id="VVA40095.1"/>
    </source>
</evidence>
<dbReference type="Pfam" id="PF22936">
    <property type="entry name" value="Pol_BBD"/>
    <property type="match status" value="1"/>
</dbReference>
<reference evidence="3" key="1">
    <citation type="journal article" date="2020" name="Plant J.">
        <title>Transposons played a major role in the diversification between the closely related almond and peach genomes: results from the almond genome sequence.</title>
        <authorList>
            <person name="Alioto T."/>
            <person name="Alexiou K.G."/>
            <person name="Bardil A."/>
            <person name="Barteri F."/>
            <person name="Castanera R."/>
            <person name="Cruz F."/>
            <person name="Dhingra A."/>
            <person name="Duval H."/>
            <person name="Fernandez I Marti A."/>
            <person name="Frias L."/>
            <person name="Galan B."/>
            <person name="Garcia J.L."/>
            <person name="Howad W."/>
            <person name="Gomez-Garrido J."/>
            <person name="Gut M."/>
            <person name="Julca I."/>
            <person name="Morata J."/>
            <person name="Puigdomenech P."/>
            <person name="Ribeca P."/>
            <person name="Rubio Cabetas M.J."/>
            <person name="Vlasova A."/>
            <person name="Wirthensohn M."/>
            <person name="Garcia-Mas J."/>
            <person name="Gabaldon T."/>
            <person name="Casacuberta J.M."/>
            <person name="Arus P."/>
        </authorList>
    </citation>
    <scope>NUCLEOTIDE SEQUENCE [LARGE SCALE GENOMIC DNA]</scope>
    <source>
        <strain evidence="3">cv. Texas</strain>
    </source>
</reference>